<protein>
    <recommendedName>
        <fullName evidence="11">G-protein coupled receptors family 2 profile 2 domain-containing protein</fullName>
    </recommendedName>
</protein>
<comment type="caution">
    <text evidence="12">The sequence shown here is derived from an EMBL/GenBank/DDBJ whole genome shotgun (WGS) entry which is preliminary data.</text>
</comment>
<feature type="transmembrane region" description="Helical" evidence="9">
    <location>
        <begin position="1479"/>
        <end position="1500"/>
    </location>
</feature>
<keyword evidence="13" id="KW-1185">Reference proteome</keyword>
<keyword evidence="7 9" id="KW-0472">Membrane</keyword>
<dbReference type="InterPro" id="IPR023796">
    <property type="entry name" value="Serpin_dom"/>
</dbReference>
<dbReference type="InterPro" id="IPR017981">
    <property type="entry name" value="GPCR_2-like_7TM"/>
</dbReference>
<feature type="signal peptide" evidence="10">
    <location>
        <begin position="1"/>
        <end position="18"/>
    </location>
</feature>
<dbReference type="Gene3D" id="2.60.220.50">
    <property type="match status" value="1"/>
</dbReference>
<keyword evidence="6 9" id="KW-1133">Transmembrane helix</keyword>
<dbReference type="Pfam" id="PF00079">
    <property type="entry name" value="Serpin"/>
    <property type="match status" value="1"/>
</dbReference>
<proteinExistence type="inferred from homology"/>
<evidence type="ECO:0000313" key="13">
    <source>
        <dbReference type="Proteomes" id="UP001329430"/>
    </source>
</evidence>
<evidence type="ECO:0000256" key="9">
    <source>
        <dbReference type="SAM" id="Phobius"/>
    </source>
</evidence>
<evidence type="ECO:0000256" key="5">
    <source>
        <dbReference type="ARBA" id="ARBA00022900"/>
    </source>
</evidence>
<evidence type="ECO:0000256" key="6">
    <source>
        <dbReference type="ARBA" id="ARBA00022989"/>
    </source>
</evidence>
<dbReference type="InterPro" id="IPR042178">
    <property type="entry name" value="Serpin_sf_1"/>
</dbReference>
<dbReference type="Proteomes" id="UP001329430">
    <property type="component" value="Chromosome 1"/>
</dbReference>
<dbReference type="GO" id="GO:0004867">
    <property type="term" value="F:serine-type endopeptidase inhibitor activity"/>
    <property type="evidence" value="ECO:0007669"/>
    <property type="project" value="UniProtKB-KW"/>
</dbReference>
<dbReference type="SMART" id="SM00093">
    <property type="entry name" value="SERPIN"/>
    <property type="match status" value="1"/>
</dbReference>
<evidence type="ECO:0000256" key="2">
    <source>
        <dbReference type="ARBA" id="ARBA00009500"/>
    </source>
</evidence>
<dbReference type="InterPro" id="IPR000832">
    <property type="entry name" value="GPCR_2_secretin-like"/>
</dbReference>
<keyword evidence="4 9" id="KW-0812">Transmembrane</keyword>
<dbReference type="PROSITE" id="PS50261">
    <property type="entry name" value="G_PROTEIN_RECEP_F2_4"/>
    <property type="match status" value="1"/>
</dbReference>
<evidence type="ECO:0000313" key="12">
    <source>
        <dbReference type="EMBL" id="KAK5650368.1"/>
    </source>
</evidence>
<reference evidence="12 13" key="1">
    <citation type="journal article" date="2024" name="Insects">
        <title>An Improved Chromosome-Level Genome Assembly of the Firefly Pyrocoelia pectoralis.</title>
        <authorList>
            <person name="Fu X."/>
            <person name="Meyer-Rochow V.B."/>
            <person name="Ballantyne L."/>
            <person name="Zhu X."/>
        </authorList>
    </citation>
    <scope>NUCLEOTIDE SEQUENCE [LARGE SCALE GENOMIC DNA]</scope>
    <source>
        <strain evidence="12">XCY_ONT2</strain>
    </source>
</reference>
<dbReference type="Gene3D" id="3.30.497.10">
    <property type="entry name" value="Antithrombin, subunit I, domain 2"/>
    <property type="match status" value="1"/>
</dbReference>
<dbReference type="CDD" id="cd15040">
    <property type="entry name" value="7tmB2_Adhesion"/>
    <property type="match status" value="1"/>
</dbReference>
<keyword evidence="3" id="KW-0646">Protease inhibitor</keyword>
<evidence type="ECO:0000256" key="1">
    <source>
        <dbReference type="ARBA" id="ARBA00004141"/>
    </source>
</evidence>
<dbReference type="GO" id="GO:0007166">
    <property type="term" value="P:cell surface receptor signaling pathway"/>
    <property type="evidence" value="ECO:0007669"/>
    <property type="project" value="InterPro"/>
</dbReference>
<evidence type="ECO:0000256" key="3">
    <source>
        <dbReference type="ARBA" id="ARBA00022690"/>
    </source>
</evidence>
<feature type="transmembrane region" description="Helical" evidence="9">
    <location>
        <begin position="1324"/>
        <end position="1342"/>
    </location>
</feature>
<feature type="transmembrane region" description="Helical" evidence="9">
    <location>
        <begin position="1435"/>
        <end position="1458"/>
    </location>
</feature>
<evidence type="ECO:0000256" key="7">
    <source>
        <dbReference type="ARBA" id="ARBA00023136"/>
    </source>
</evidence>
<feature type="transmembrane region" description="Helical" evidence="9">
    <location>
        <begin position="1506"/>
        <end position="1528"/>
    </location>
</feature>
<keyword evidence="10" id="KW-0732">Signal</keyword>
<dbReference type="EMBL" id="JAVRBK010000001">
    <property type="protein sequence ID" value="KAK5650368.1"/>
    <property type="molecule type" value="Genomic_DNA"/>
</dbReference>
<keyword evidence="5" id="KW-0722">Serine protease inhibitor</keyword>
<feature type="domain" description="G-protein coupled receptors family 2 profile 2" evidence="11">
    <location>
        <begin position="1289"/>
        <end position="1530"/>
    </location>
</feature>
<name>A0AAN7VWX3_9COLE</name>
<feature type="transmembrane region" description="Helical" evidence="9">
    <location>
        <begin position="1393"/>
        <end position="1415"/>
    </location>
</feature>
<dbReference type="GO" id="GO:0016020">
    <property type="term" value="C:membrane"/>
    <property type="evidence" value="ECO:0007669"/>
    <property type="project" value="UniProtKB-SubCell"/>
</dbReference>
<dbReference type="InterPro" id="IPR042185">
    <property type="entry name" value="Serpin_sf_2"/>
</dbReference>
<dbReference type="InterPro" id="IPR046338">
    <property type="entry name" value="GAIN_dom_sf"/>
</dbReference>
<evidence type="ECO:0000256" key="10">
    <source>
        <dbReference type="SAM" id="SignalP"/>
    </source>
</evidence>
<dbReference type="Pfam" id="PF00002">
    <property type="entry name" value="7tm_2"/>
    <property type="match status" value="1"/>
</dbReference>
<comment type="similarity">
    <text evidence="2 8">Belongs to the serpin family.</text>
</comment>
<comment type="subcellular location">
    <subcellularLocation>
        <location evidence="1">Membrane</location>
        <topology evidence="1">Multi-pass membrane protein</topology>
    </subcellularLocation>
</comment>
<feature type="transmembrane region" description="Helical" evidence="9">
    <location>
        <begin position="1348"/>
        <end position="1373"/>
    </location>
</feature>
<feature type="chain" id="PRO_5042813235" description="G-protein coupled receptors family 2 profile 2 domain-containing protein" evidence="10">
    <location>
        <begin position="19"/>
        <end position="1558"/>
    </location>
</feature>
<dbReference type="InterPro" id="IPR000215">
    <property type="entry name" value="Serpin_fam"/>
</dbReference>
<dbReference type="GO" id="GO:0005615">
    <property type="term" value="C:extracellular space"/>
    <property type="evidence" value="ECO:0007669"/>
    <property type="project" value="InterPro"/>
</dbReference>
<accession>A0AAN7VWX3</accession>
<feature type="transmembrane region" description="Helical" evidence="9">
    <location>
        <begin position="1291"/>
        <end position="1312"/>
    </location>
</feature>
<gene>
    <name evidence="12" type="ORF">RI129_001397</name>
</gene>
<sequence>MKVLLVLLLPILSQANIAKEFLEGNLKFSASVYKQLSETNEGKFLVCPMSVETIFALVHAGARGSTASQISEAFHFPKSSQEIQNIFKQLSPTLTHTGNYNLSTANKVYVQYEFKIKDEFKSIATETFNAHVEEIDFTKKATAIDSINNWVEQQTYEKIKHLLSESDISDLTKAVLINAMYFKGHFVKKFNEFDTEKHPFYMGKGKTIDVDTMETTSSFKYFESTELKYLQMPFEGGDISLDIILPTDREGLSATSDKLEEILREPELTMERVHVKLPKFEIETPIKFTEILQKLGVVDIFVESKADLKGISDTELVVTDVIQKAFIQVDESGTTAAAATAVISNLALPFIPKPKESKQFIADHPFTFILRHKYGIMFVGSSISTPLSNIVIAIKTVNIQQLVTCVIFAVSKITYNLQMSIKPTLLFLIALIIHFTEHDQTETENITTSLLEEDNCPGKDTIQLCPEGLNTFAPGVCYILIENQTFPPSCPYNNFLPYSKIKYMISILGLVERSIWIHTIRNTSRGFGNYEWIEQGDCYGQSINNNNVNTSEFNPTYNCMVVRNGIFIPTSCLTPHDAFCVYAYNTSRFCANNAKSRCITSHFDFNNGKCFCKKVLEPPYPQKRQTCSKLAEPVHPFQNFMLLQSFHSSQTCWIGIEKMNSTYGYISSQHYLSYNYFSKDANCNQPEVAMRLVADRGWALLNDSTLSCSFCEVTIKPEKVRLDLYHDVNRDELNLMIYNPHSISDWNGKYNLYCFSNVNLHDFNFRLDLNIEGFDLNSTVFILKISPIVQYPGHYWCAAFQFDDNSVTYSNTIVTYNRTIGYGYEYSLLLHMKTVSEFPLLNKLHVFICNLLHLRLAERKILSLRPMSLSYFNYTSKIFEIVAHLTTRKTKESHLHEYNYLMEKIKLINASSDLTISTFLSASICFSENTITDDGEVLEWPETIIGVNAIPVNKLCLDTNMVPVTRKCGGDFMHGARWLSVKGVCVENVSKSDSTNELLHLLKDATFSDGIEENLANTTEHNEKNVTVIDIYLISRILDTIVINSNNVNDVSYFKTISNLMTYNRSTLRGAQVLLNSTDEVLFCIDTFLSSLNDGYQYESDHLFVAIIDLHRVESVTLIVYDNRTNVDILNNELNFDDVILKSDVEVAIYLSHDVINYVKSQTAPYKPLKLIVSVFYNDFLFNEVKQKKFLTVGKKVVSIFITEFQGFLKTPIRVMFKHISNDTYYRRCAFWDYGWDQLMTSKYGHWKSDNNLGRSNDIYYCEFYHTTHFGILLLNPTIDIPEKHEKYLNIVSYVGLGLSLMGVFPIFLTAIVHRTWRRRPATIILIQLCVTIAFQAILVFLNELVTIDGILCTVIGVGIHYFVLSEFCWMIVIGHLQYLKFVVIMKPPPSNILQISSIIGWGTPLFPVFVTLAISSSNYGLINGKYCYLKENYFLFFLLLPIVIIFSVNVYIFTRIFCSIYHVNKSSVARVTNFRAEISLAVLLFFMLGLTWAFAFFATMKDGVAFAYMFYVAVSVRGFVLFLFFVVRNKEVRHLWIKEIPKASSRISEVTTDHSST</sequence>
<evidence type="ECO:0000256" key="4">
    <source>
        <dbReference type="ARBA" id="ARBA00022692"/>
    </source>
</evidence>
<dbReference type="InterPro" id="IPR036186">
    <property type="entry name" value="Serpin_sf"/>
</dbReference>
<dbReference type="Gene3D" id="1.20.1070.10">
    <property type="entry name" value="Rhodopsin 7-helix transmembrane proteins"/>
    <property type="match status" value="1"/>
</dbReference>
<dbReference type="SUPFAM" id="SSF81321">
    <property type="entry name" value="Family A G protein-coupled receptor-like"/>
    <property type="match status" value="1"/>
</dbReference>
<evidence type="ECO:0000256" key="8">
    <source>
        <dbReference type="RuleBase" id="RU000411"/>
    </source>
</evidence>
<dbReference type="PANTHER" id="PTHR11461:SF211">
    <property type="entry name" value="GH10112P-RELATED"/>
    <property type="match status" value="1"/>
</dbReference>
<organism evidence="12 13">
    <name type="scientific">Pyrocoelia pectoralis</name>
    <dbReference type="NCBI Taxonomy" id="417401"/>
    <lineage>
        <taxon>Eukaryota</taxon>
        <taxon>Metazoa</taxon>
        <taxon>Ecdysozoa</taxon>
        <taxon>Arthropoda</taxon>
        <taxon>Hexapoda</taxon>
        <taxon>Insecta</taxon>
        <taxon>Pterygota</taxon>
        <taxon>Neoptera</taxon>
        <taxon>Endopterygota</taxon>
        <taxon>Coleoptera</taxon>
        <taxon>Polyphaga</taxon>
        <taxon>Elateriformia</taxon>
        <taxon>Elateroidea</taxon>
        <taxon>Lampyridae</taxon>
        <taxon>Lampyrinae</taxon>
        <taxon>Pyrocoelia</taxon>
    </lineage>
</organism>
<dbReference type="Gene3D" id="2.30.39.10">
    <property type="entry name" value="Alpha-1-antitrypsin, domain 1"/>
    <property type="match status" value="1"/>
</dbReference>
<evidence type="ECO:0000259" key="11">
    <source>
        <dbReference type="PROSITE" id="PS50261"/>
    </source>
</evidence>
<dbReference type="SUPFAM" id="SSF56574">
    <property type="entry name" value="Serpins"/>
    <property type="match status" value="1"/>
</dbReference>
<dbReference type="PANTHER" id="PTHR11461">
    <property type="entry name" value="SERINE PROTEASE INHIBITOR, SERPIN"/>
    <property type="match status" value="1"/>
</dbReference>
<dbReference type="GO" id="GO:0004930">
    <property type="term" value="F:G protein-coupled receptor activity"/>
    <property type="evidence" value="ECO:0007669"/>
    <property type="project" value="InterPro"/>
</dbReference>